<dbReference type="RefSeq" id="YP_008003877.1">
    <property type="nucleotide sequence ID" value="NC_021247.1"/>
</dbReference>
<evidence type="ECO:0000313" key="11">
    <source>
        <dbReference type="Proteomes" id="UP000792575"/>
    </source>
</evidence>
<comment type="similarity">
    <text evidence="2">Belongs to the poxviridae protein RAP94 family.</text>
</comment>
<dbReference type="Pfam" id="PF03294">
    <property type="entry name" value="Pox_Rap94"/>
    <property type="match status" value="1"/>
</dbReference>
<evidence type="ECO:0000256" key="4">
    <source>
        <dbReference type="ARBA" id="ARBA00022472"/>
    </source>
</evidence>
<proteinExistence type="inferred from homology"/>
<name>A0A916KPD1_9POXV</name>
<evidence type="ECO:0000256" key="6">
    <source>
        <dbReference type="ARBA" id="ARBA00023015"/>
    </source>
</evidence>
<dbReference type="Proteomes" id="UP000792575">
    <property type="component" value="Genome"/>
</dbReference>
<dbReference type="InterPro" id="IPR004974">
    <property type="entry name" value="Pox_Rap94"/>
</dbReference>
<keyword evidence="6" id="KW-0805">Transcription regulation</keyword>
<evidence type="ECO:0000256" key="7">
    <source>
        <dbReference type="ARBA" id="ARBA00023163"/>
    </source>
</evidence>
<comment type="subcellular location">
    <subcellularLocation>
        <location evidence="1">Virion</location>
    </subcellularLocation>
</comment>
<keyword evidence="11" id="KW-1185">Reference proteome</keyword>
<evidence type="ECO:0000256" key="2">
    <source>
        <dbReference type="ARBA" id="ARBA00007680"/>
    </source>
</evidence>
<keyword evidence="5" id="KW-0946">Virion</keyword>
<evidence type="ECO:0000256" key="9">
    <source>
        <dbReference type="ARBA" id="ARBA00033422"/>
    </source>
</evidence>
<protein>
    <recommendedName>
        <fullName evidence="3">RNA polymerase-associated transcription-specificity factor RAP94</fullName>
    </recommendedName>
    <alternativeName>
        <fullName evidence="8">Protein H4</fullName>
    </alternativeName>
    <alternativeName>
        <fullName evidence="9">RPO-associated protein of 94 kDa</fullName>
    </alternativeName>
</protein>
<dbReference type="EMBL" id="HF679131">
    <property type="protein sequence ID" value="CCU55375.1"/>
    <property type="molecule type" value="Genomic_DNA"/>
</dbReference>
<dbReference type="OrthoDB" id="1709at10239"/>
<reference evidence="10" key="1">
    <citation type="journal article" date="2013" name="J. Virol.">
        <title>New Insights into the Evolution of Entomopoxvirinae from the Complete Genome Sequences of Four Entomopoxviruses Infecting Adoxophyes honmai, Choristoneura biennis, Choristoneura rosaceana, and Mythimna separata.</title>
        <authorList>
            <person name="Theze J."/>
            <person name="Takatsuka J."/>
            <person name="Li Z."/>
            <person name="Gallais J."/>
            <person name="Doucet D."/>
            <person name="Arif B."/>
            <person name="Nakai M."/>
            <person name="Herniou E.A."/>
        </authorList>
    </citation>
    <scope>NUCLEOTIDE SEQUENCE</scope>
    <source>
        <strain evidence="10">Tokyo</strain>
    </source>
</reference>
<organism evidence="10 11">
    <name type="scientific">Adoxophyes honmai entomopoxvirus 'L'</name>
    <dbReference type="NCBI Taxonomy" id="1293540"/>
    <lineage>
        <taxon>Viruses</taxon>
        <taxon>Varidnaviria</taxon>
        <taxon>Bamfordvirae</taxon>
        <taxon>Nucleocytoviricota</taxon>
        <taxon>Pokkesviricetes</taxon>
        <taxon>Chitovirales</taxon>
        <taxon>Poxviridae</taxon>
        <taxon>Entomopoxvirinae</taxon>
        <taxon>Betaentomopoxvirus</taxon>
        <taxon>Betaentomopoxvirus ahonmai</taxon>
    </lineage>
</organism>
<sequence>MDQIEIINSISKIVEYIQDTKNINKSVDNFIFNNKDLYDNVVIYSKYLTEKDFIFLYNIVEKYPNTNINVIYNIFKSSQISITQDININKIVQNKEIIKINQDIHTYNYLLLLNKLFILEPIPKFINVLWDIKSKNVDNLEKINNINTNTINIVTTFETTKINIIYISFTYMSSYIESHKSELSLNKKFAIYDNLRRIIGVPISNNNYRLNYFIKAKIDSESLIYNIFNSISFKKLKIYGHGTYQIKDIKNIIKDTINDISSYIVNNNIERLYQRTYCCCYFLNCYYEKIFKNMIMPLYDKIIYNNTININDIIHKQYEYYECQHVQEYKKVFKDVENFYINTNKFLENFINIVNKVAICKICGESLDMFNFEEANYIQSKGEIIITSNKENIFQYDAYSRLVNAELFLTDIISIFDDIFDTNRMDEFNNISRIIIDFFIDVNTNRLELQDKYKKQISISKLFFIRLSNNLFIAAYNEKEQYAEERQINMFIIFGISLILLSNFNELIGIIKNNKKIKTIFDNQNDIKINLNNFIKDVVFTYILKNRLIEKKNRSVINFDLMIDVYLEILTPELKSCYNIILNRLYKNIDILKYEYVELPDIPLVPVDSNYKHKNINTGPTIFFLPLENIINYNNIIPCNNNITYITYDMLNIKNINDFSEKDINIELRKLISNSESEYYYKNISILKIEQMNNHNFYVDIGQKYFFYIKDVLTSSNIVLKNNLYFKILNFADSLPFLKILYEYHYSIIFDNINLMVNYFFPNVTIIFKYEDEYITRDYLYYIIYNIFNYLIDTNILSWIDVNKNLITKLYNNILKFYVKSTY</sequence>
<keyword evidence="7" id="KW-0804">Transcription</keyword>
<evidence type="ECO:0000256" key="3">
    <source>
        <dbReference type="ARBA" id="ARBA00019543"/>
    </source>
</evidence>
<keyword evidence="4" id="KW-0806">Transcription termination</keyword>
<dbReference type="GO" id="GO:0044423">
    <property type="term" value="C:virion component"/>
    <property type="evidence" value="ECO:0007669"/>
    <property type="project" value="UniProtKB-KW"/>
</dbReference>
<evidence type="ECO:0000256" key="1">
    <source>
        <dbReference type="ARBA" id="ARBA00004328"/>
    </source>
</evidence>
<accession>A0A916KPD1</accession>
<dbReference type="GO" id="GO:0006353">
    <property type="term" value="P:DNA-templated transcription termination"/>
    <property type="evidence" value="ECO:0007669"/>
    <property type="project" value="UniProtKB-KW"/>
</dbReference>
<evidence type="ECO:0000313" key="10">
    <source>
        <dbReference type="EMBL" id="CCU55375.1"/>
    </source>
</evidence>
<dbReference type="KEGG" id="vg:15613983"/>
<dbReference type="GO" id="GO:0003700">
    <property type="term" value="F:DNA-binding transcription factor activity"/>
    <property type="evidence" value="ECO:0007669"/>
    <property type="project" value="InterPro"/>
</dbReference>
<dbReference type="GeneID" id="15613983"/>
<gene>
    <name evidence="10" type="ORF">AHEV_054</name>
</gene>
<evidence type="ECO:0000256" key="5">
    <source>
        <dbReference type="ARBA" id="ARBA00022844"/>
    </source>
</evidence>
<evidence type="ECO:0000256" key="8">
    <source>
        <dbReference type="ARBA" id="ARBA00032150"/>
    </source>
</evidence>